<dbReference type="PANTHER" id="PTHR10024:SF175">
    <property type="entry name" value="C2 DOMAIN-CONTAINING PROTEIN"/>
    <property type="match status" value="1"/>
</dbReference>
<keyword evidence="3" id="KW-0812">Transmembrane</keyword>
<protein>
    <submittedName>
        <fullName evidence="6 7">Synaptotagmin-2</fullName>
    </submittedName>
</protein>
<dbReference type="GO" id="GO:0000149">
    <property type="term" value="F:SNARE binding"/>
    <property type="evidence" value="ECO:0007669"/>
    <property type="project" value="TreeGrafter"/>
</dbReference>
<dbReference type="PROSITE" id="PS50004">
    <property type="entry name" value="C2"/>
    <property type="match status" value="2"/>
</dbReference>
<feature type="region of interest" description="Disordered" evidence="2">
    <location>
        <begin position="100"/>
        <end position="119"/>
    </location>
</feature>
<dbReference type="GO" id="GO:0005886">
    <property type="term" value="C:plasma membrane"/>
    <property type="evidence" value="ECO:0007669"/>
    <property type="project" value="TreeGrafter"/>
</dbReference>
<accession>A0A6P8F8D5</accession>
<evidence type="ECO:0000256" key="1">
    <source>
        <dbReference type="ARBA" id="ARBA00006996"/>
    </source>
</evidence>
<dbReference type="GeneTree" id="ENSGT00940000166578"/>
<dbReference type="GO" id="GO:0031045">
    <property type="term" value="C:dense core granule"/>
    <property type="evidence" value="ECO:0007669"/>
    <property type="project" value="TreeGrafter"/>
</dbReference>
<dbReference type="Gene3D" id="2.60.40.150">
    <property type="entry name" value="C2 domain"/>
    <property type="match status" value="2"/>
</dbReference>
<evidence type="ECO:0000313" key="6">
    <source>
        <dbReference type="RefSeq" id="XP_031420261.1"/>
    </source>
</evidence>
<feature type="compositionally biased region" description="Acidic residues" evidence="2">
    <location>
        <begin position="174"/>
        <end position="185"/>
    </location>
</feature>
<evidence type="ECO:0000256" key="3">
    <source>
        <dbReference type="SAM" id="Phobius"/>
    </source>
</evidence>
<feature type="region of interest" description="Disordered" evidence="2">
    <location>
        <begin position="174"/>
        <end position="197"/>
    </location>
</feature>
<sequence>MIILPGTEQLDIRMPFPDEVKYSILGISILLFLIAMGILIWQVQKCCVRAHDSKDSVSSLVTEDKSDLSGSSSFYSQRPRFKEEYAHEQVRRLSRCLSQDSPSASVLNGSLESLEDQEEEEQMRGSLHFSLYYDQLQAQLVVTVLEARELPLRDFRHSVNPFVHVRLLWAREAENEEEEEDDEEEERRRKEKSFGNPQPMQCVLQEWQSRLVQNSSNPAFGDQFSCAVPEEDVLRITVKLEVRDFDKYSRHEILGEVRTPLRNLNISYPLELWQDLQRPRKDLVGEVLLSLKYMPTSQRIEVGVLKIRIISKSTGTARALYVRASVQCNQCKLRHQKTATKPQWDVTVFNEVMIFVLPDSHVRECTIAVNVYEVHPEKKSSKHLIGQLTMGKGRQSEDEHWKLMTRSLRQPIAKWHPLYV</sequence>
<dbReference type="Pfam" id="PF00168">
    <property type="entry name" value="C2"/>
    <property type="match status" value="3"/>
</dbReference>
<evidence type="ECO:0000313" key="5">
    <source>
        <dbReference type="Proteomes" id="UP000515152"/>
    </source>
</evidence>
<evidence type="ECO:0000313" key="7">
    <source>
        <dbReference type="RefSeq" id="XP_031420262.1"/>
    </source>
</evidence>
<dbReference type="RefSeq" id="XP_031420262.1">
    <property type="nucleotide sequence ID" value="XM_031564402.2"/>
</dbReference>
<gene>
    <name evidence="6 7" type="primary">syt19</name>
</gene>
<evidence type="ECO:0000259" key="4">
    <source>
        <dbReference type="PROSITE" id="PS50004"/>
    </source>
</evidence>
<dbReference type="GO" id="GO:0030424">
    <property type="term" value="C:axon"/>
    <property type="evidence" value="ECO:0007669"/>
    <property type="project" value="TreeGrafter"/>
</dbReference>
<dbReference type="GO" id="GO:0005509">
    <property type="term" value="F:calcium ion binding"/>
    <property type="evidence" value="ECO:0007669"/>
    <property type="project" value="TreeGrafter"/>
</dbReference>
<keyword evidence="3" id="KW-1133">Transmembrane helix</keyword>
<dbReference type="CTD" id="100003865"/>
<dbReference type="InterPro" id="IPR035892">
    <property type="entry name" value="C2_domain_sf"/>
</dbReference>
<dbReference type="SUPFAM" id="SSF49562">
    <property type="entry name" value="C2 domain (Calcium/lipid-binding domain, CaLB)"/>
    <property type="match status" value="2"/>
</dbReference>
<dbReference type="GO" id="GO:0001786">
    <property type="term" value="F:phosphatidylserine binding"/>
    <property type="evidence" value="ECO:0007669"/>
    <property type="project" value="TreeGrafter"/>
</dbReference>
<feature type="transmembrane region" description="Helical" evidence="3">
    <location>
        <begin position="22"/>
        <end position="41"/>
    </location>
</feature>
<reference evidence="6 7" key="1">
    <citation type="submission" date="2025-04" db="UniProtKB">
        <authorList>
            <consortium name="RefSeq"/>
        </authorList>
    </citation>
    <scope>IDENTIFICATION</scope>
</reference>
<evidence type="ECO:0000256" key="2">
    <source>
        <dbReference type="SAM" id="MobiDB-lite"/>
    </source>
</evidence>
<dbReference type="KEGG" id="char:105904475"/>
<dbReference type="Proteomes" id="UP000515152">
    <property type="component" value="Chromosome 3"/>
</dbReference>
<dbReference type="GO" id="GO:0030672">
    <property type="term" value="C:synaptic vesicle membrane"/>
    <property type="evidence" value="ECO:0007669"/>
    <property type="project" value="TreeGrafter"/>
</dbReference>
<proteinExistence type="inferred from homology"/>
<keyword evidence="5" id="KW-1185">Reference proteome</keyword>
<dbReference type="SMART" id="SM00239">
    <property type="entry name" value="C2"/>
    <property type="match status" value="2"/>
</dbReference>
<dbReference type="GO" id="GO:0005544">
    <property type="term" value="F:calcium-dependent phospholipid binding"/>
    <property type="evidence" value="ECO:0007669"/>
    <property type="project" value="TreeGrafter"/>
</dbReference>
<keyword evidence="3" id="KW-0472">Membrane</keyword>
<dbReference type="OrthoDB" id="67700at2759"/>
<feature type="domain" description="C2" evidence="4">
    <location>
        <begin position="283"/>
        <end position="416"/>
    </location>
</feature>
<dbReference type="InterPro" id="IPR000008">
    <property type="entry name" value="C2_dom"/>
</dbReference>
<dbReference type="FunFam" id="2.60.40.150:FF:000352">
    <property type="entry name" value="Uncharacterized protein"/>
    <property type="match status" value="1"/>
</dbReference>
<dbReference type="GO" id="GO:0048488">
    <property type="term" value="P:synaptic vesicle endocytosis"/>
    <property type="evidence" value="ECO:0007669"/>
    <property type="project" value="TreeGrafter"/>
</dbReference>
<dbReference type="RefSeq" id="XP_031420261.1">
    <property type="nucleotide sequence ID" value="XM_031564401.2"/>
</dbReference>
<organism evidence="5 6">
    <name type="scientific">Clupea harengus</name>
    <name type="common">Atlantic herring</name>
    <dbReference type="NCBI Taxonomy" id="7950"/>
    <lineage>
        <taxon>Eukaryota</taxon>
        <taxon>Metazoa</taxon>
        <taxon>Chordata</taxon>
        <taxon>Craniata</taxon>
        <taxon>Vertebrata</taxon>
        <taxon>Euteleostomi</taxon>
        <taxon>Actinopterygii</taxon>
        <taxon>Neopterygii</taxon>
        <taxon>Teleostei</taxon>
        <taxon>Clupei</taxon>
        <taxon>Clupeiformes</taxon>
        <taxon>Clupeoidei</taxon>
        <taxon>Clupeidae</taxon>
        <taxon>Clupea</taxon>
    </lineage>
</organism>
<name>A0A6P8F8D5_CLUHA</name>
<dbReference type="GeneID" id="105904475"/>
<dbReference type="GO" id="GO:0048791">
    <property type="term" value="P:calcium ion-regulated exocytosis of neurotransmitter"/>
    <property type="evidence" value="ECO:0007669"/>
    <property type="project" value="TreeGrafter"/>
</dbReference>
<comment type="similarity">
    <text evidence="1">Belongs to the synaptotagmin family.</text>
</comment>
<dbReference type="PANTHER" id="PTHR10024">
    <property type="entry name" value="SYNAPTOTAGMIN"/>
    <property type="match status" value="1"/>
</dbReference>
<dbReference type="AlphaFoldDB" id="A0A6P8F8D5"/>
<feature type="domain" description="C2" evidence="4">
    <location>
        <begin position="123"/>
        <end position="274"/>
    </location>
</feature>
<dbReference type="GO" id="GO:0030276">
    <property type="term" value="F:clathrin binding"/>
    <property type="evidence" value="ECO:0007669"/>
    <property type="project" value="TreeGrafter"/>
</dbReference>